<evidence type="ECO:0000313" key="4">
    <source>
        <dbReference type="Proteomes" id="UP000007564"/>
    </source>
</evidence>
<dbReference type="HAMAP" id="MF_00612">
    <property type="entry name" value="UPF0225"/>
    <property type="match status" value="1"/>
</dbReference>
<accession>A0A0C6P0M0</accession>
<evidence type="ECO:0000313" key="3">
    <source>
        <dbReference type="EMBL" id="CCJ53106.1"/>
    </source>
</evidence>
<reference evidence="3 4" key="1">
    <citation type="journal article" date="2012" name="BMC Genomics">
        <title>Comparative genomics of the classical Bordetella subspecies: the evolution and exchange of virulence-associated diversity amongst closely related pathogens.</title>
        <authorList>
            <person name="Park J."/>
            <person name="Zhang Y."/>
            <person name="Buboltz A.M."/>
            <person name="Zhang X."/>
            <person name="Schuster S.C."/>
            <person name="Ahuja U."/>
            <person name="Liu M."/>
            <person name="Miller J.F."/>
            <person name="Sebaihia M."/>
            <person name="Bentley S.D."/>
            <person name="Parkhill J."/>
            <person name="Harvill E.T."/>
        </authorList>
    </citation>
    <scope>NUCLEOTIDE SEQUENCE [LARGE SCALE GENOMIC DNA]</scope>
    <source>
        <strain evidence="3 4">253</strain>
    </source>
</reference>
<dbReference type="RefSeq" id="WP_003810229.1">
    <property type="nucleotide sequence ID" value="NC_019382.1"/>
</dbReference>
<evidence type="ECO:0000259" key="2">
    <source>
        <dbReference type="Pfam" id="PF17775"/>
    </source>
</evidence>
<comment type="similarity">
    <text evidence="1">Belongs to the UPF0225 family.</text>
</comment>
<dbReference type="OrthoDB" id="21421at2"/>
<gene>
    <name evidence="3" type="ORF">BN112_1188</name>
</gene>
<dbReference type="InterPro" id="IPR048469">
    <property type="entry name" value="YchJ-like_M"/>
</dbReference>
<dbReference type="PANTHER" id="PTHR33747">
    <property type="entry name" value="UPF0225 PROTEIN SCO1677"/>
    <property type="match status" value="1"/>
</dbReference>
<organism evidence="3 4">
    <name type="scientific">Bordetella bronchiseptica 253</name>
    <dbReference type="NCBI Taxonomy" id="568707"/>
    <lineage>
        <taxon>Bacteria</taxon>
        <taxon>Pseudomonadati</taxon>
        <taxon>Pseudomonadota</taxon>
        <taxon>Betaproteobacteria</taxon>
        <taxon>Burkholderiales</taxon>
        <taxon>Alcaligenaceae</taxon>
        <taxon>Bordetella</taxon>
    </lineage>
</organism>
<dbReference type="GeneID" id="56479500"/>
<dbReference type="HOGENOM" id="CLU_099590_2_0_4"/>
<feature type="domain" description="YchJ-like middle NTF2-like" evidence="2">
    <location>
        <begin position="37"/>
        <end position="130"/>
    </location>
</feature>
<proteinExistence type="inferred from homology"/>
<evidence type="ECO:0000256" key="1">
    <source>
        <dbReference type="HAMAP-Rule" id="MF_00612"/>
    </source>
</evidence>
<dbReference type="Pfam" id="PF17775">
    <property type="entry name" value="YchJ_M-like"/>
    <property type="match status" value="1"/>
</dbReference>
<dbReference type="PANTHER" id="PTHR33747:SF1">
    <property type="entry name" value="ADENYLATE CYCLASE-ASSOCIATED CAP C-TERMINAL DOMAIN-CONTAINING PROTEIN"/>
    <property type="match status" value="1"/>
</dbReference>
<protein>
    <recommendedName>
        <fullName evidence="1">UPF0225 protein BN112_1188</fullName>
    </recommendedName>
</protein>
<dbReference type="InterPro" id="IPR023006">
    <property type="entry name" value="YchJ-like"/>
</dbReference>
<dbReference type="Proteomes" id="UP000007564">
    <property type="component" value="Chromosome"/>
</dbReference>
<sequence>MKKHPSSPAACPCGKPRAYPDCCGRWHAGALFLQAPDAESLMRSRYSAFVLDQLDYLLQTWHPDTRPSELEPNAADIKWLGLQIKASQQQDDTHATVEFVARLRQAGRATRLHELSRFVKEEQRWYYVDGDIR</sequence>
<dbReference type="SUPFAM" id="SSF54427">
    <property type="entry name" value="NTF2-like"/>
    <property type="match status" value="1"/>
</dbReference>
<dbReference type="InterPro" id="IPR032710">
    <property type="entry name" value="NTF2-like_dom_sf"/>
</dbReference>
<name>A0A0C6P0M0_BORBO</name>
<dbReference type="KEGG" id="bbh:BN112_1188"/>
<dbReference type="Gene3D" id="3.10.450.50">
    <property type="match status" value="1"/>
</dbReference>
<dbReference type="EMBL" id="HE965806">
    <property type="protein sequence ID" value="CCJ53106.1"/>
    <property type="molecule type" value="Genomic_DNA"/>
</dbReference>
<dbReference type="AlphaFoldDB" id="A0A0C6P0M0"/>